<gene>
    <name evidence="5" type="ORF">CS022_03675</name>
</gene>
<evidence type="ECO:0000259" key="4">
    <source>
        <dbReference type="Pfam" id="PF00700"/>
    </source>
</evidence>
<organism evidence="5 6">
    <name type="scientific">Veronia nyctiphanis</name>
    <dbReference type="NCBI Taxonomy" id="1278244"/>
    <lineage>
        <taxon>Bacteria</taxon>
        <taxon>Pseudomonadati</taxon>
        <taxon>Pseudomonadota</taxon>
        <taxon>Gammaproteobacteria</taxon>
        <taxon>Vibrionales</taxon>
        <taxon>Vibrionaceae</taxon>
        <taxon>Veronia</taxon>
    </lineage>
</organism>
<dbReference type="PANTHER" id="PTHR42792:SF2">
    <property type="entry name" value="FLAGELLIN"/>
    <property type="match status" value="1"/>
</dbReference>
<dbReference type="Pfam" id="PF00700">
    <property type="entry name" value="Flagellin_C"/>
    <property type="match status" value="1"/>
</dbReference>
<dbReference type="PANTHER" id="PTHR42792">
    <property type="entry name" value="FLAGELLIN"/>
    <property type="match status" value="1"/>
</dbReference>
<evidence type="ECO:0000256" key="1">
    <source>
        <dbReference type="ARBA" id="ARBA00004365"/>
    </source>
</evidence>
<dbReference type="OrthoDB" id="9796789at2"/>
<comment type="caution">
    <text evidence="5">The sequence shown here is derived from an EMBL/GenBank/DDBJ whole genome shotgun (WGS) entry which is preliminary data.</text>
</comment>
<dbReference type="InterPro" id="IPR046358">
    <property type="entry name" value="Flagellin_C"/>
</dbReference>
<dbReference type="Gene3D" id="3.30.70.2120">
    <property type="match status" value="1"/>
</dbReference>
<protein>
    <recommendedName>
        <fullName evidence="4">Flagellin C-terminal domain-containing protein</fullName>
    </recommendedName>
</protein>
<dbReference type="GO" id="GO:0009288">
    <property type="term" value="C:bacterial-type flagellum"/>
    <property type="evidence" value="ECO:0007669"/>
    <property type="project" value="UniProtKB-SubCell"/>
</dbReference>
<dbReference type="InterPro" id="IPR042187">
    <property type="entry name" value="Flagellin_C_sub2"/>
</dbReference>
<dbReference type="InterPro" id="IPR001492">
    <property type="entry name" value="Flagellin"/>
</dbReference>
<name>A0A4Q0YSP2_9GAMM</name>
<accession>A0A4Q0YSP2</accession>
<comment type="similarity">
    <text evidence="2">Belongs to the bacterial flagellin family.</text>
</comment>
<dbReference type="GO" id="GO:0005198">
    <property type="term" value="F:structural molecule activity"/>
    <property type="evidence" value="ECO:0007669"/>
    <property type="project" value="InterPro"/>
</dbReference>
<dbReference type="Gene3D" id="6.10.10.10">
    <property type="entry name" value="Flagellar export chaperone, C-terminal domain"/>
    <property type="match status" value="1"/>
</dbReference>
<dbReference type="Gene3D" id="1.20.1330.10">
    <property type="entry name" value="f41 fragment of flagellin, N-terminal domain"/>
    <property type="match status" value="1"/>
</dbReference>
<evidence type="ECO:0000313" key="6">
    <source>
        <dbReference type="Proteomes" id="UP000290287"/>
    </source>
</evidence>
<evidence type="ECO:0000256" key="2">
    <source>
        <dbReference type="ARBA" id="ARBA00005709"/>
    </source>
</evidence>
<evidence type="ECO:0000256" key="3">
    <source>
        <dbReference type="ARBA" id="ARBA00023143"/>
    </source>
</evidence>
<dbReference type="EMBL" id="PEIB01000003">
    <property type="protein sequence ID" value="RXJ74186.1"/>
    <property type="molecule type" value="Genomic_DNA"/>
</dbReference>
<keyword evidence="6" id="KW-1185">Reference proteome</keyword>
<proteinExistence type="inferred from homology"/>
<dbReference type="Proteomes" id="UP000290287">
    <property type="component" value="Unassembled WGS sequence"/>
</dbReference>
<feature type="domain" description="Flagellin C-terminal" evidence="4">
    <location>
        <begin position="206"/>
        <end position="290"/>
    </location>
</feature>
<keyword evidence="3" id="KW-0975">Bacterial flagellum</keyword>
<reference evidence="5 6" key="1">
    <citation type="submission" date="2017-10" db="EMBL/GenBank/DDBJ databases">
        <title>Nyctiphanis sp. nov., isolated from the stomach of the euphausiid Nyctiphanes simplex (Hansen, 1911) in the Gulf of California.</title>
        <authorList>
            <person name="Gomez-Gil B."/>
            <person name="Aguilar-Mendez M."/>
            <person name="Lopez-Cortes A."/>
            <person name="Gomez-Gutierrez J."/>
            <person name="Roque A."/>
            <person name="Lang E."/>
            <person name="Gonzalez-Castillo A."/>
        </authorList>
    </citation>
    <scope>NUCLEOTIDE SEQUENCE [LARGE SCALE GENOMIC DNA]</scope>
    <source>
        <strain evidence="5 6">CAIM 600</strain>
    </source>
</reference>
<sequence length="294" mass="32867">MEITALKDELDRISETTSFGGEKLLDGTFGSKTLQVDADAGERLSISMPDLTLDKMTMNSDPDLFNNTNRYFTVKDASASEGEYVIWEIKDGPVYNNWIQILVETDTATSGSDFGDWTGSFDGGNTWDAQKHYGNSIYPQSSLHESLFVRVPTYNDSTYEGNESFTRRIRTNDSEITTKGYIIDDADFDMKDFNVNNIDDAQNTINAADGAIRYLDQERSKVAATQNKLEHNLNSLTENQTNIETAKGKILDTDLANETSKYTLHTMLQNASSTVLSKAKNSPANRLQLLDQLR</sequence>
<evidence type="ECO:0000313" key="5">
    <source>
        <dbReference type="EMBL" id="RXJ74186.1"/>
    </source>
</evidence>
<dbReference type="SUPFAM" id="SSF64518">
    <property type="entry name" value="Phase 1 flagellin"/>
    <property type="match status" value="1"/>
</dbReference>
<dbReference type="AlphaFoldDB" id="A0A4Q0YSP2"/>
<comment type="subcellular location">
    <subcellularLocation>
        <location evidence="1">Bacterial flagellum</location>
    </subcellularLocation>
</comment>